<reference evidence="1" key="2">
    <citation type="submission" date="2020-07" db="EMBL/GenBank/DDBJ databases">
        <authorList>
            <person name="Vera ALvarez R."/>
            <person name="Arias-Moreno D.M."/>
            <person name="Jimenez-Jacinto V."/>
            <person name="Jimenez-Bremont J.F."/>
            <person name="Swaminathan K."/>
            <person name="Moose S.P."/>
            <person name="Guerrero-Gonzalez M.L."/>
            <person name="Marino-Ramirez L."/>
            <person name="Landsman D."/>
            <person name="Rodriguez-Kessler M."/>
            <person name="Delgado-Sanchez P."/>
        </authorList>
    </citation>
    <scope>NUCLEOTIDE SEQUENCE</scope>
    <source>
        <tissue evidence="1">Cladode</tissue>
    </source>
</reference>
<sequence>MFLTFTDIQVFLGSFQKISRHIRQPKPSWYEPQTSRAIFPAQICLFVGLKLRCYFLRSNFHSYVLCCNFLEIIFRAFADLRDTNYLGVLVPRDGTQSFS</sequence>
<dbReference type="EMBL" id="GISG01251264">
    <property type="protein sequence ID" value="MBA4671559.1"/>
    <property type="molecule type" value="Transcribed_RNA"/>
</dbReference>
<name>A0A7C9AMJ8_OPUST</name>
<protein>
    <submittedName>
        <fullName evidence="1">Uncharacterized protein</fullName>
    </submittedName>
</protein>
<reference evidence="1" key="1">
    <citation type="journal article" date="2013" name="J. Plant Res.">
        <title>Effect of fungi and light on seed germination of three Opuntia species from semiarid lands of central Mexico.</title>
        <authorList>
            <person name="Delgado-Sanchez P."/>
            <person name="Jimenez-Bremont J.F."/>
            <person name="Guerrero-Gonzalez Mde L."/>
            <person name="Flores J."/>
        </authorList>
    </citation>
    <scope>NUCLEOTIDE SEQUENCE</scope>
    <source>
        <tissue evidence="1">Cladode</tissue>
    </source>
</reference>
<dbReference type="AlphaFoldDB" id="A0A7C9AMJ8"/>
<dbReference type="EMBL" id="GISG01251268">
    <property type="protein sequence ID" value="MBA4671560.1"/>
    <property type="molecule type" value="Transcribed_RNA"/>
</dbReference>
<evidence type="ECO:0000313" key="1">
    <source>
        <dbReference type="EMBL" id="MBA4671559.1"/>
    </source>
</evidence>
<accession>A0A7C9AMJ8</accession>
<proteinExistence type="predicted"/>
<organism evidence="1">
    <name type="scientific">Opuntia streptacantha</name>
    <name type="common">Prickly pear cactus</name>
    <name type="synonym">Opuntia cardona</name>
    <dbReference type="NCBI Taxonomy" id="393608"/>
    <lineage>
        <taxon>Eukaryota</taxon>
        <taxon>Viridiplantae</taxon>
        <taxon>Streptophyta</taxon>
        <taxon>Embryophyta</taxon>
        <taxon>Tracheophyta</taxon>
        <taxon>Spermatophyta</taxon>
        <taxon>Magnoliopsida</taxon>
        <taxon>eudicotyledons</taxon>
        <taxon>Gunneridae</taxon>
        <taxon>Pentapetalae</taxon>
        <taxon>Caryophyllales</taxon>
        <taxon>Cactineae</taxon>
        <taxon>Cactaceae</taxon>
        <taxon>Opuntioideae</taxon>
        <taxon>Opuntia</taxon>
    </lineage>
</organism>